<name>A0A3E1QB74_9FLAO</name>
<comment type="caution">
    <text evidence="1">The sequence shown here is derived from an EMBL/GenBank/DDBJ whole genome shotgun (WGS) entry which is preliminary data.</text>
</comment>
<evidence type="ECO:0000313" key="1">
    <source>
        <dbReference type="EMBL" id="RFN59366.1"/>
    </source>
</evidence>
<dbReference type="AlphaFoldDB" id="A0A3E1QB74"/>
<keyword evidence="2" id="KW-1185">Reference proteome</keyword>
<evidence type="ECO:0000313" key="2">
    <source>
        <dbReference type="Proteomes" id="UP000261082"/>
    </source>
</evidence>
<accession>A0A3E1QB74</accession>
<dbReference type="SUPFAM" id="SSF160574">
    <property type="entry name" value="BT0923-like"/>
    <property type="match status" value="1"/>
</dbReference>
<proteinExistence type="predicted"/>
<sequence>MIGALVKLNLLRNLRGITFSLYRTDLENEIIIIKFKIMKKSILAIAIAIALGSLTAVNAQDGAIAQASSDQATLAQKAQASEAQGFTEVKASELPKAILEAVSTKYDGATVSKAYKNAKDQYKLMLATADSKEKTVYVNSEGQWLQTK</sequence>
<gene>
    <name evidence="1" type="ORF">DZ858_04675</name>
</gene>
<reference evidence="1 2" key="1">
    <citation type="journal article" date="2007" name="Int. J. Syst. Evol. Microbiol.">
        <title>Marixanthomonas ophiurae gen. nov., sp. nov., a marine bacterium of the family Flavobacteriaceae isolated from a deep-sea brittle star.</title>
        <authorList>
            <person name="Romanenko L.A."/>
            <person name="Uchino M."/>
            <person name="Frolova G.M."/>
            <person name="Mikhailov V.V."/>
        </authorList>
    </citation>
    <scope>NUCLEOTIDE SEQUENCE [LARGE SCALE GENOMIC DNA]</scope>
    <source>
        <strain evidence="1 2">KMM 3046</strain>
    </source>
</reference>
<dbReference type="EMBL" id="QVID01000001">
    <property type="protein sequence ID" value="RFN59366.1"/>
    <property type="molecule type" value="Genomic_DNA"/>
</dbReference>
<organism evidence="1 2">
    <name type="scientific">Marixanthomonas ophiurae</name>
    <dbReference type="NCBI Taxonomy" id="387659"/>
    <lineage>
        <taxon>Bacteria</taxon>
        <taxon>Pseudomonadati</taxon>
        <taxon>Bacteroidota</taxon>
        <taxon>Flavobacteriia</taxon>
        <taxon>Flavobacteriales</taxon>
        <taxon>Flavobacteriaceae</taxon>
        <taxon>Marixanthomonas</taxon>
    </lineage>
</organism>
<dbReference type="Proteomes" id="UP000261082">
    <property type="component" value="Unassembled WGS sequence"/>
</dbReference>
<protein>
    <submittedName>
        <fullName evidence="1">Uncharacterized protein</fullName>
    </submittedName>
</protein>